<keyword evidence="3" id="KW-1185">Reference proteome</keyword>
<gene>
    <name evidence="2" type="ORF">GCM10011390_10190</name>
</gene>
<evidence type="ECO:0000313" key="2">
    <source>
        <dbReference type="EMBL" id="GGD93375.1"/>
    </source>
</evidence>
<proteinExistence type="predicted"/>
<dbReference type="AlphaFoldDB" id="A0A917E123"/>
<organism evidence="2 3">
    <name type="scientific">Aureimonas endophytica</name>
    <dbReference type="NCBI Taxonomy" id="2027858"/>
    <lineage>
        <taxon>Bacteria</taxon>
        <taxon>Pseudomonadati</taxon>
        <taxon>Pseudomonadota</taxon>
        <taxon>Alphaproteobacteria</taxon>
        <taxon>Hyphomicrobiales</taxon>
        <taxon>Aurantimonadaceae</taxon>
        <taxon>Aureimonas</taxon>
    </lineage>
</organism>
<comment type="caution">
    <text evidence="2">The sequence shown here is derived from an EMBL/GenBank/DDBJ whole genome shotgun (WGS) entry which is preliminary data.</text>
</comment>
<protein>
    <submittedName>
        <fullName evidence="2">Uncharacterized protein</fullName>
    </submittedName>
</protein>
<name>A0A917E123_9HYPH</name>
<dbReference type="EMBL" id="BMIQ01000001">
    <property type="protein sequence ID" value="GGD93375.1"/>
    <property type="molecule type" value="Genomic_DNA"/>
</dbReference>
<feature type="compositionally biased region" description="Polar residues" evidence="1">
    <location>
        <begin position="1"/>
        <end position="11"/>
    </location>
</feature>
<reference evidence="2" key="1">
    <citation type="journal article" date="2014" name="Int. J. Syst. Evol. Microbiol.">
        <title>Complete genome sequence of Corynebacterium casei LMG S-19264T (=DSM 44701T), isolated from a smear-ripened cheese.</title>
        <authorList>
            <consortium name="US DOE Joint Genome Institute (JGI-PGF)"/>
            <person name="Walter F."/>
            <person name="Albersmeier A."/>
            <person name="Kalinowski J."/>
            <person name="Ruckert C."/>
        </authorList>
    </citation>
    <scope>NUCLEOTIDE SEQUENCE</scope>
    <source>
        <strain evidence="2">CGMCC 1.15367</strain>
    </source>
</reference>
<evidence type="ECO:0000256" key="1">
    <source>
        <dbReference type="SAM" id="MobiDB-lite"/>
    </source>
</evidence>
<sequence>MQRPNFKQISNGERPKRIVPPPHRGRMDYVICITDPTTWPPGATKFWENERRLYLEELAAKEASGRQPAQSSDT</sequence>
<evidence type="ECO:0000313" key="3">
    <source>
        <dbReference type="Proteomes" id="UP000644699"/>
    </source>
</evidence>
<reference evidence="2" key="2">
    <citation type="submission" date="2020-09" db="EMBL/GenBank/DDBJ databases">
        <authorList>
            <person name="Sun Q."/>
            <person name="Zhou Y."/>
        </authorList>
    </citation>
    <scope>NUCLEOTIDE SEQUENCE</scope>
    <source>
        <strain evidence="2">CGMCC 1.15367</strain>
    </source>
</reference>
<feature type="region of interest" description="Disordered" evidence="1">
    <location>
        <begin position="1"/>
        <end position="24"/>
    </location>
</feature>
<accession>A0A917E123</accession>
<dbReference type="Proteomes" id="UP000644699">
    <property type="component" value="Unassembled WGS sequence"/>
</dbReference>